<feature type="binding site" evidence="2">
    <location>
        <begin position="133"/>
        <end position="134"/>
    </location>
    <ligand>
        <name>ATP</name>
        <dbReference type="ChEBI" id="CHEBI:30616"/>
    </ligand>
</feature>
<feature type="binding site" evidence="2">
    <location>
        <position position="57"/>
    </location>
    <ligand>
        <name>Mg(2+)</name>
        <dbReference type="ChEBI" id="CHEBI:18420"/>
        <label>2</label>
    </ligand>
</feature>
<dbReference type="KEGG" id="fll:EI427_07600"/>
<dbReference type="GO" id="GO:0009228">
    <property type="term" value="P:thiamine biosynthetic process"/>
    <property type="evidence" value="ECO:0007669"/>
    <property type="project" value="UniProtKB-KW"/>
</dbReference>
<dbReference type="RefSeq" id="WP_126613311.1">
    <property type="nucleotide sequence ID" value="NZ_CP034562.1"/>
</dbReference>
<keyword evidence="2" id="KW-0067">ATP-binding</keyword>
<dbReference type="GO" id="GO:0005524">
    <property type="term" value="F:ATP binding"/>
    <property type="evidence" value="ECO:0007669"/>
    <property type="project" value="UniProtKB-UniRule"/>
</dbReference>
<dbReference type="PANTHER" id="PTHR30270:SF0">
    <property type="entry name" value="THIAMINE-MONOPHOSPHATE KINASE"/>
    <property type="match status" value="1"/>
</dbReference>
<evidence type="ECO:0000313" key="5">
    <source>
        <dbReference type="Proteomes" id="UP000267268"/>
    </source>
</evidence>
<feature type="binding site" evidence="2">
    <location>
        <position position="55"/>
    </location>
    <ligand>
        <name>Mg(2+)</name>
        <dbReference type="ChEBI" id="CHEBI:18420"/>
        <label>4</label>
    </ligand>
</feature>
<dbReference type="InterPro" id="IPR016188">
    <property type="entry name" value="PurM-like_N"/>
</dbReference>
<feature type="binding site" evidence="2">
    <location>
        <position position="134"/>
    </location>
    <ligand>
        <name>Mg(2+)</name>
        <dbReference type="ChEBI" id="CHEBI:18420"/>
        <label>1</label>
    </ligand>
</feature>
<dbReference type="NCBIfam" id="TIGR01379">
    <property type="entry name" value="thiL"/>
    <property type="match status" value="1"/>
</dbReference>
<feature type="binding site" evidence="2">
    <location>
        <position position="86"/>
    </location>
    <ligand>
        <name>Mg(2+)</name>
        <dbReference type="ChEBI" id="CHEBI:18420"/>
        <label>2</label>
    </ligand>
</feature>
<dbReference type="UniPathway" id="UPA00060">
    <property type="reaction ID" value="UER00142"/>
</dbReference>
<evidence type="ECO:0000259" key="3">
    <source>
        <dbReference type="Pfam" id="PF00586"/>
    </source>
</evidence>
<dbReference type="InterPro" id="IPR006283">
    <property type="entry name" value="ThiL-like"/>
</dbReference>
<gene>
    <name evidence="2 4" type="primary">thiL</name>
    <name evidence="4" type="ORF">EI427_07600</name>
</gene>
<keyword evidence="2" id="KW-0460">Magnesium</keyword>
<feature type="domain" description="PurM-like N-terminal" evidence="3">
    <location>
        <begin position="38"/>
        <end position="152"/>
    </location>
</feature>
<keyword evidence="2" id="KW-0479">Metal-binding</keyword>
<feature type="binding site" evidence="2">
    <location>
        <position position="40"/>
    </location>
    <ligand>
        <name>Mg(2+)</name>
        <dbReference type="ChEBI" id="CHEBI:18420"/>
        <label>4</label>
    </ligand>
</feature>
<dbReference type="GO" id="GO:0000287">
    <property type="term" value="F:magnesium ion binding"/>
    <property type="evidence" value="ECO:0007669"/>
    <property type="project" value="UniProtKB-UniRule"/>
</dbReference>
<dbReference type="InterPro" id="IPR036921">
    <property type="entry name" value="PurM-like_N_sf"/>
</dbReference>
<accession>A0A3Q9FP45</accession>
<name>A0A3Q9FP45_9BACT</name>
<dbReference type="PIRSF" id="PIRSF005303">
    <property type="entry name" value="Thiam_monoph_kin"/>
    <property type="match status" value="1"/>
</dbReference>
<dbReference type="GO" id="GO:0009229">
    <property type="term" value="P:thiamine diphosphate biosynthetic process"/>
    <property type="evidence" value="ECO:0007669"/>
    <property type="project" value="UniProtKB-UniRule"/>
</dbReference>
<evidence type="ECO:0000313" key="4">
    <source>
        <dbReference type="EMBL" id="AZQ62110.1"/>
    </source>
</evidence>
<comment type="miscellaneous">
    <text evidence="2">Reaction mechanism of ThiL seems to utilize a direct, inline transfer of the gamma-phosphate of ATP to TMP rather than a phosphorylated enzyme intermediate.</text>
</comment>
<feature type="binding site" evidence="2">
    <location>
        <position position="86"/>
    </location>
    <ligand>
        <name>Mg(2+)</name>
        <dbReference type="ChEBI" id="CHEBI:18420"/>
        <label>4</label>
    </ligand>
</feature>
<feature type="binding site" evidence="2">
    <location>
        <position position="342"/>
    </location>
    <ligand>
        <name>substrate</name>
    </ligand>
</feature>
<comment type="similarity">
    <text evidence="2">Belongs to the thiamine-monophosphate kinase family.</text>
</comment>
<feature type="binding site" evidence="2">
    <location>
        <position position="64"/>
    </location>
    <ligand>
        <name>substrate</name>
    </ligand>
</feature>
<dbReference type="EMBL" id="CP034562">
    <property type="protein sequence ID" value="AZQ62110.1"/>
    <property type="molecule type" value="Genomic_DNA"/>
</dbReference>
<feature type="binding site" evidence="2">
    <location>
        <position position="290"/>
    </location>
    <ligand>
        <name>substrate</name>
    </ligand>
</feature>
<evidence type="ECO:0000256" key="1">
    <source>
        <dbReference type="ARBA" id="ARBA00022977"/>
    </source>
</evidence>
<dbReference type="PANTHER" id="PTHR30270">
    <property type="entry name" value="THIAMINE-MONOPHOSPHATE KINASE"/>
    <property type="match status" value="1"/>
</dbReference>
<comment type="pathway">
    <text evidence="2">Cofactor biosynthesis; thiamine diphosphate biosynthesis; thiamine diphosphate from thiamine phosphate: step 1/1.</text>
</comment>
<keyword evidence="2" id="KW-0547">Nucleotide-binding</keyword>
<keyword evidence="1 2" id="KW-0784">Thiamine biosynthesis</keyword>
<dbReference type="Gene3D" id="3.30.1330.10">
    <property type="entry name" value="PurM-like, N-terminal domain"/>
    <property type="match status" value="1"/>
</dbReference>
<comment type="function">
    <text evidence="2">Catalyzes the ATP-dependent phosphorylation of thiamine-monophosphate (TMP) to form thiamine-pyrophosphate (TPP), the active form of vitamin B1.</text>
</comment>
<dbReference type="SUPFAM" id="SSF55326">
    <property type="entry name" value="PurM N-terminal domain-like"/>
    <property type="match status" value="1"/>
</dbReference>
<feature type="binding site" evidence="2">
    <location>
        <position position="56"/>
    </location>
    <ligand>
        <name>Mg(2+)</name>
        <dbReference type="ChEBI" id="CHEBI:18420"/>
        <label>1</label>
    </ligand>
</feature>
<evidence type="ECO:0000256" key="2">
    <source>
        <dbReference type="HAMAP-Rule" id="MF_02128"/>
    </source>
</evidence>
<feature type="binding site" evidence="2">
    <location>
        <position position="57"/>
    </location>
    <ligand>
        <name>Mg(2+)</name>
        <dbReference type="ChEBI" id="CHEBI:18420"/>
        <label>1</label>
    </ligand>
</feature>
<proteinExistence type="inferred from homology"/>
<keyword evidence="2 4" id="KW-0808">Transferase</keyword>
<feature type="binding site" evidence="2">
    <location>
        <position position="160"/>
    </location>
    <ligand>
        <name>ATP</name>
        <dbReference type="ChEBI" id="CHEBI:30616"/>
    </ligand>
</feature>
<feature type="binding site" evidence="2">
    <location>
        <position position="116"/>
    </location>
    <ligand>
        <name>ATP</name>
        <dbReference type="ChEBI" id="CHEBI:30616"/>
    </ligand>
</feature>
<protein>
    <recommendedName>
        <fullName evidence="2">Thiamine-monophosphate kinase</fullName>
        <shortName evidence="2">TMP kinase</shortName>
        <shortName evidence="2">Thiamine-phosphate kinase</shortName>
        <ecNumber evidence="2">2.7.4.16</ecNumber>
    </recommendedName>
</protein>
<dbReference type="OrthoDB" id="9802811at2"/>
<dbReference type="Gene3D" id="3.90.650.10">
    <property type="entry name" value="PurM-like C-terminal domain"/>
    <property type="match status" value="1"/>
</dbReference>
<dbReference type="AlphaFoldDB" id="A0A3Q9FP45"/>
<dbReference type="InterPro" id="IPR036676">
    <property type="entry name" value="PurM-like_C_sf"/>
</dbReference>
<organism evidence="4 5">
    <name type="scientific">Flammeovirga pectinis</name>
    <dbReference type="NCBI Taxonomy" id="2494373"/>
    <lineage>
        <taxon>Bacteria</taxon>
        <taxon>Pseudomonadati</taxon>
        <taxon>Bacteroidota</taxon>
        <taxon>Cytophagia</taxon>
        <taxon>Cytophagales</taxon>
        <taxon>Flammeovirgaceae</taxon>
        <taxon>Flammeovirga</taxon>
    </lineage>
</organism>
<dbReference type="EC" id="2.7.4.16" evidence="2"/>
<dbReference type="GO" id="GO:0009030">
    <property type="term" value="F:thiamine-phosphate kinase activity"/>
    <property type="evidence" value="ECO:0007669"/>
    <property type="project" value="UniProtKB-UniRule"/>
</dbReference>
<feature type="binding site" evidence="2">
    <location>
        <position position="40"/>
    </location>
    <ligand>
        <name>Mg(2+)</name>
        <dbReference type="ChEBI" id="CHEBI:18420"/>
        <label>3</label>
    </ligand>
</feature>
<keyword evidence="2 4" id="KW-0418">Kinase</keyword>
<feature type="binding site" evidence="2">
    <location>
        <position position="239"/>
    </location>
    <ligand>
        <name>ATP</name>
        <dbReference type="ChEBI" id="CHEBI:30616"/>
    </ligand>
</feature>
<dbReference type="SUPFAM" id="SSF56042">
    <property type="entry name" value="PurM C-terminal domain-like"/>
    <property type="match status" value="1"/>
</dbReference>
<feature type="binding site" evidence="2">
    <location>
        <position position="86"/>
    </location>
    <ligand>
        <name>Mg(2+)</name>
        <dbReference type="ChEBI" id="CHEBI:18420"/>
        <label>3</label>
    </ligand>
</feature>
<dbReference type="CDD" id="cd02194">
    <property type="entry name" value="ThiL"/>
    <property type="match status" value="1"/>
</dbReference>
<dbReference type="Pfam" id="PF00586">
    <property type="entry name" value="AIRS"/>
    <property type="match status" value="1"/>
</dbReference>
<comment type="catalytic activity">
    <reaction evidence="2">
        <text>thiamine phosphate + ATP = thiamine diphosphate + ADP</text>
        <dbReference type="Rhea" id="RHEA:15913"/>
        <dbReference type="ChEBI" id="CHEBI:30616"/>
        <dbReference type="ChEBI" id="CHEBI:37575"/>
        <dbReference type="ChEBI" id="CHEBI:58937"/>
        <dbReference type="ChEBI" id="CHEBI:456216"/>
        <dbReference type="EC" id="2.7.4.16"/>
    </reaction>
</comment>
<reference evidence="4 5" key="1">
    <citation type="submission" date="2018-12" db="EMBL/GenBank/DDBJ databases">
        <title>Flammeovirga pectinis sp. nov., isolated from the gut of the Korean scallop, Patinopecten yessoensis.</title>
        <authorList>
            <person name="Bae J.-W."/>
            <person name="Jeong Y.-S."/>
            <person name="Kang W."/>
        </authorList>
    </citation>
    <scope>NUCLEOTIDE SEQUENCE [LARGE SCALE GENOMIC DNA]</scope>
    <source>
        <strain evidence="4 5">L12M1</strain>
    </source>
</reference>
<dbReference type="Proteomes" id="UP000267268">
    <property type="component" value="Chromosome 1"/>
</dbReference>
<dbReference type="HAMAP" id="MF_02128">
    <property type="entry name" value="TMP_kinase"/>
    <property type="match status" value="1"/>
</dbReference>
<keyword evidence="5" id="KW-1185">Reference proteome</keyword>
<sequence length="345" mass="37789">MSENNKRTEIGDLGEFGLIDRLTKDVKIKHKTTAKGVGDDAAVFDYGGDEYTVLSTDILLEGIHFDLSFMPLQHLGYKAIAVNVSDIAAMNAIPEQVTVSIAVTNRFSVEAIEMIYEGINAACENYNVDLVGGDTTSSRQGLCISVTAVGRVKKDKISYRSGAKKGDILCVTGDLGGAYMGLQVLLREKTVFEANPKMQPNLDNYQYVAGRQLRPEARTDVIHELDELGVVPTSMIDVSDGVASEVLHICKASNVGAVVYEDKLPIDQDTFDVAHEFKIASKTPALNGGEDYELLFTIKQEDFSKLEKNANVFFIGYIDEAENGARLFTEGEQTLPLTAQGWKHF</sequence>
<feature type="binding site" evidence="2">
    <location>
        <position position="237"/>
    </location>
    <ligand>
        <name>Mg(2+)</name>
        <dbReference type="ChEBI" id="CHEBI:18420"/>
        <label>3</label>
    </ligand>
</feature>
<feature type="binding site" evidence="2">
    <location>
        <position position="240"/>
    </location>
    <ligand>
        <name>Mg(2+)</name>
        <dbReference type="ChEBI" id="CHEBI:18420"/>
        <label>5</label>
    </ligand>
</feature>